<organism evidence="4 5">
    <name type="scientific">Acer saccharum</name>
    <name type="common">Sugar maple</name>
    <dbReference type="NCBI Taxonomy" id="4024"/>
    <lineage>
        <taxon>Eukaryota</taxon>
        <taxon>Viridiplantae</taxon>
        <taxon>Streptophyta</taxon>
        <taxon>Embryophyta</taxon>
        <taxon>Tracheophyta</taxon>
        <taxon>Spermatophyta</taxon>
        <taxon>Magnoliopsida</taxon>
        <taxon>eudicotyledons</taxon>
        <taxon>Gunneridae</taxon>
        <taxon>Pentapetalae</taxon>
        <taxon>rosids</taxon>
        <taxon>malvids</taxon>
        <taxon>Sapindales</taxon>
        <taxon>Sapindaceae</taxon>
        <taxon>Hippocastanoideae</taxon>
        <taxon>Acereae</taxon>
        <taxon>Acer</taxon>
    </lineage>
</organism>
<dbReference type="PANTHER" id="PTHR32444:SF63">
    <property type="entry name" value="G-TYPE LECTIN S-RECEPTOR-LIKE SERINE_THREONINE-PROTEIN KINASE RKS1"/>
    <property type="match status" value="1"/>
</dbReference>
<comment type="caution">
    <text evidence="4">The sequence shown here is derived from an EMBL/GenBank/DDBJ whole genome shotgun (WGS) entry which is preliminary data.</text>
</comment>
<evidence type="ECO:0000256" key="1">
    <source>
        <dbReference type="ARBA" id="ARBA00022729"/>
    </source>
</evidence>
<accession>A0AA39RV90</accession>
<evidence type="ECO:0000259" key="3">
    <source>
        <dbReference type="Pfam" id="PF00954"/>
    </source>
</evidence>
<name>A0AA39RV90_ACESA</name>
<keyword evidence="2" id="KW-1015">Disulfide bond</keyword>
<reference evidence="4" key="2">
    <citation type="submission" date="2023-06" db="EMBL/GenBank/DDBJ databases">
        <authorList>
            <person name="Swenson N.G."/>
            <person name="Wegrzyn J.L."/>
            <person name="Mcevoy S.L."/>
        </authorList>
    </citation>
    <scope>NUCLEOTIDE SEQUENCE</scope>
    <source>
        <strain evidence="4">NS2018</strain>
        <tissue evidence="4">Leaf</tissue>
    </source>
</reference>
<dbReference type="GO" id="GO:0048544">
    <property type="term" value="P:recognition of pollen"/>
    <property type="evidence" value="ECO:0007669"/>
    <property type="project" value="InterPro"/>
</dbReference>
<protein>
    <recommendedName>
        <fullName evidence="3">S-locus glycoprotein domain-containing protein</fullName>
    </recommendedName>
</protein>
<dbReference type="SUPFAM" id="SSF51110">
    <property type="entry name" value="alpha-D-mannose-specific plant lectins"/>
    <property type="match status" value="1"/>
</dbReference>
<proteinExistence type="predicted"/>
<gene>
    <name evidence="4" type="ORF">LWI29_017788</name>
</gene>
<dbReference type="InterPro" id="IPR036426">
    <property type="entry name" value="Bulb-type_lectin_dom_sf"/>
</dbReference>
<dbReference type="Proteomes" id="UP001168877">
    <property type="component" value="Unassembled WGS sequence"/>
</dbReference>
<dbReference type="AlphaFoldDB" id="A0AA39RV90"/>
<dbReference type="InterPro" id="IPR000858">
    <property type="entry name" value="S_locus_glycoprot_dom"/>
</dbReference>
<keyword evidence="1" id="KW-0732">Signal</keyword>
<reference evidence="4" key="1">
    <citation type="journal article" date="2022" name="Plant J.">
        <title>Strategies of tolerance reflected in two North American maple genomes.</title>
        <authorList>
            <person name="McEvoy S.L."/>
            <person name="Sezen U.U."/>
            <person name="Trouern-Trend A."/>
            <person name="McMahon S.M."/>
            <person name="Schaberg P.G."/>
            <person name="Yang J."/>
            <person name="Wegrzyn J.L."/>
            <person name="Swenson N.G."/>
        </authorList>
    </citation>
    <scope>NUCLEOTIDE SEQUENCE</scope>
    <source>
        <strain evidence="4">NS2018</strain>
    </source>
</reference>
<evidence type="ECO:0000313" key="5">
    <source>
        <dbReference type="Proteomes" id="UP001168877"/>
    </source>
</evidence>
<dbReference type="Pfam" id="PF00954">
    <property type="entry name" value="S_locus_glycop"/>
    <property type="match status" value="1"/>
</dbReference>
<sequence>MKYGLDRRTGVDRFITSWKSSDDPGSGDYSQRIDPTGFPQLFLYKGSEKWWRVGSWTGKRWSGTPKMTIDIYSNYIFVNNQDEVYLVFSVNDSSILTRVIVDGSGLVQRFTWKNQEKIWTWTTP</sequence>
<evidence type="ECO:0000313" key="4">
    <source>
        <dbReference type="EMBL" id="KAK0581776.1"/>
    </source>
</evidence>
<dbReference type="PANTHER" id="PTHR32444">
    <property type="entry name" value="BULB-TYPE LECTIN DOMAIN-CONTAINING PROTEIN"/>
    <property type="match status" value="1"/>
</dbReference>
<keyword evidence="5" id="KW-1185">Reference proteome</keyword>
<dbReference type="EMBL" id="JAUESC010000384">
    <property type="protein sequence ID" value="KAK0581776.1"/>
    <property type="molecule type" value="Genomic_DNA"/>
</dbReference>
<evidence type="ECO:0000256" key="2">
    <source>
        <dbReference type="ARBA" id="ARBA00023157"/>
    </source>
</evidence>
<feature type="domain" description="S-locus glycoprotein" evidence="3">
    <location>
        <begin position="51"/>
        <end position="121"/>
    </location>
</feature>